<keyword evidence="4" id="KW-0732">Signal</keyword>
<sequence length="468" mass="53012">MEEMVLSFLIVLLFIIIFLQHVICSRHDLLNYIRQLMGDCLQEYQYFTVPRYHSNSQENLLYCKVAAYIASLPNLEKSETASIFSGSCSTNEFYLHPGPGETVHDSFLGAEVTWTKPSDGHDRFVLRISREDRVRVLRPYILHVKSEASKDKLNYREPCLFTHTSNNGDTRWISVPFTHPATFDTLVIDPVLKKKVYSDLESFTKSRSNYHRLGRVWNRNYLIYGWPGTGKSSLAVAMAKSLRFDIRIIDMAHCSRDILERLLLHTRPRSLILLENLDLYLNKNSVSGNASINSIVNRIKSCCGDERVMVFTMTGGEDLVNHMAVSLFRFDMHIYLPMCDFNAFKELAQRYLGVNEHTLFQVIEEEFKSGMQISHARVGEIMLANRQSTTRTIELILEAMKAPMASNESSSSHGSDSIGKGGDGNGDDKQAVIGNGKVVGTSKDKITNLTTKICRLSNVGGLKKMLKE</sequence>
<feature type="signal peptide" evidence="4">
    <location>
        <begin position="1"/>
        <end position="24"/>
    </location>
</feature>
<feature type="compositionally biased region" description="Low complexity" evidence="3">
    <location>
        <begin position="409"/>
        <end position="418"/>
    </location>
</feature>
<dbReference type="GO" id="GO:0016887">
    <property type="term" value="F:ATP hydrolysis activity"/>
    <property type="evidence" value="ECO:0007669"/>
    <property type="project" value="InterPro"/>
</dbReference>
<feature type="region of interest" description="Disordered" evidence="3">
    <location>
        <begin position="404"/>
        <end position="434"/>
    </location>
</feature>
<gene>
    <name evidence="8" type="ORF">LUZ61_019499</name>
</gene>
<evidence type="ECO:0000256" key="1">
    <source>
        <dbReference type="ARBA" id="ARBA00001946"/>
    </source>
</evidence>
<evidence type="ECO:0000256" key="4">
    <source>
        <dbReference type="SAM" id="SignalP"/>
    </source>
</evidence>
<feature type="domain" description="AAA-type ATPase N-terminal" evidence="6">
    <location>
        <begin position="30"/>
        <end position="115"/>
    </location>
</feature>
<comment type="caution">
    <text evidence="8">The sequence shown here is derived from an EMBL/GenBank/DDBJ whole genome shotgun (WGS) entry which is preliminary data.</text>
</comment>
<evidence type="ECO:0000259" key="7">
    <source>
        <dbReference type="Pfam" id="PF25568"/>
    </source>
</evidence>
<feature type="chain" id="PRO_5041999582" description="AAA+ ATPase domain-containing protein" evidence="4">
    <location>
        <begin position="25"/>
        <end position="468"/>
    </location>
</feature>
<keyword evidence="2" id="KW-0460">Magnesium</keyword>
<dbReference type="EMBL" id="JAMRDG010000002">
    <property type="protein sequence ID" value="KAJ3690335.1"/>
    <property type="molecule type" value="Genomic_DNA"/>
</dbReference>
<dbReference type="InterPro" id="IPR003959">
    <property type="entry name" value="ATPase_AAA_core"/>
</dbReference>
<evidence type="ECO:0000313" key="9">
    <source>
        <dbReference type="Proteomes" id="UP001210211"/>
    </source>
</evidence>
<keyword evidence="9" id="KW-1185">Reference proteome</keyword>
<dbReference type="GO" id="GO:0005524">
    <property type="term" value="F:ATP binding"/>
    <property type="evidence" value="ECO:0007669"/>
    <property type="project" value="InterPro"/>
</dbReference>
<protein>
    <recommendedName>
        <fullName evidence="10">AAA+ ATPase domain-containing protein</fullName>
    </recommendedName>
</protein>
<comment type="cofactor">
    <cofactor evidence="1">
        <name>Mg(2+)</name>
        <dbReference type="ChEBI" id="CHEBI:18420"/>
    </cofactor>
</comment>
<dbReference type="Gene3D" id="3.40.50.300">
    <property type="entry name" value="P-loop containing nucleotide triphosphate hydrolases"/>
    <property type="match status" value="1"/>
</dbReference>
<name>A0AAD5ZBH9_9POAL</name>
<evidence type="ECO:0000259" key="6">
    <source>
        <dbReference type="Pfam" id="PF14363"/>
    </source>
</evidence>
<feature type="domain" description="AAA+ ATPase At3g28540-like C-terminal" evidence="7">
    <location>
        <begin position="339"/>
        <end position="401"/>
    </location>
</feature>
<dbReference type="SUPFAM" id="SSF52540">
    <property type="entry name" value="P-loop containing nucleoside triphosphate hydrolases"/>
    <property type="match status" value="1"/>
</dbReference>
<organism evidence="8 9">
    <name type="scientific">Rhynchospora tenuis</name>
    <dbReference type="NCBI Taxonomy" id="198213"/>
    <lineage>
        <taxon>Eukaryota</taxon>
        <taxon>Viridiplantae</taxon>
        <taxon>Streptophyta</taxon>
        <taxon>Embryophyta</taxon>
        <taxon>Tracheophyta</taxon>
        <taxon>Spermatophyta</taxon>
        <taxon>Magnoliopsida</taxon>
        <taxon>Liliopsida</taxon>
        <taxon>Poales</taxon>
        <taxon>Cyperaceae</taxon>
        <taxon>Cyperoideae</taxon>
        <taxon>Rhynchosporeae</taxon>
        <taxon>Rhynchospora</taxon>
    </lineage>
</organism>
<dbReference type="Pfam" id="PF14363">
    <property type="entry name" value="AAA_assoc"/>
    <property type="match status" value="1"/>
</dbReference>
<dbReference type="Pfam" id="PF25568">
    <property type="entry name" value="AAA_lid_At3g28540"/>
    <property type="match status" value="1"/>
</dbReference>
<dbReference type="InterPro" id="IPR025753">
    <property type="entry name" value="AAA_N_dom"/>
</dbReference>
<evidence type="ECO:0000256" key="3">
    <source>
        <dbReference type="SAM" id="MobiDB-lite"/>
    </source>
</evidence>
<reference evidence="8 9" key="1">
    <citation type="journal article" date="2022" name="Cell">
        <title>Repeat-based holocentromeres influence genome architecture and karyotype evolution.</title>
        <authorList>
            <person name="Hofstatter P.G."/>
            <person name="Thangavel G."/>
            <person name="Lux T."/>
            <person name="Neumann P."/>
            <person name="Vondrak T."/>
            <person name="Novak P."/>
            <person name="Zhang M."/>
            <person name="Costa L."/>
            <person name="Castellani M."/>
            <person name="Scott A."/>
            <person name="Toegelov H."/>
            <person name="Fuchs J."/>
            <person name="Mata-Sucre Y."/>
            <person name="Dias Y."/>
            <person name="Vanzela A.L.L."/>
            <person name="Huettel B."/>
            <person name="Almeida C.C.S."/>
            <person name="Simkova H."/>
            <person name="Souza G."/>
            <person name="Pedrosa-Harand A."/>
            <person name="Macas J."/>
            <person name="Mayer K.F.X."/>
            <person name="Houben A."/>
            <person name="Marques A."/>
        </authorList>
    </citation>
    <scope>NUCLEOTIDE SEQUENCE [LARGE SCALE GENOMIC DNA]</scope>
    <source>
        <strain evidence="8">RhyTen1mFocal</strain>
    </source>
</reference>
<proteinExistence type="predicted"/>
<dbReference type="InterPro" id="IPR050747">
    <property type="entry name" value="Mitochondrial_chaperone_BCS1"/>
</dbReference>
<dbReference type="Proteomes" id="UP001210211">
    <property type="component" value="Unassembled WGS sequence"/>
</dbReference>
<dbReference type="PANTHER" id="PTHR23070">
    <property type="entry name" value="BCS1 AAA-TYPE ATPASE"/>
    <property type="match status" value="1"/>
</dbReference>
<dbReference type="InterPro" id="IPR027417">
    <property type="entry name" value="P-loop_NTPase"/>
</dbReference>
<evidence type="ECO:0008006" key="10">
    <source>
        <dbReference type="Google" id="ProtNLM"/>
    </source>
</evidence>
<dbReference type="InterPro" id="IPR058017">
    <property type="entry name" value="At3g28540-like_C"/>
</dbReference>
<evidence type="ECO:0000256" key="2">
    <source>
        <dbReference type="ARBA" id="ARBA00022842"/>
    </source>
</evidence>
<feature type="domain" description="ATPase AAA-type core" evidence="5">
    <location>
        <begin position="222"/>
        <end position="337"/>
    </location>
</feature>
<dbReference type="AlphaFoldDB" id="A0AAD5ZBH9"/>
<dbReference type="Pfam" id="PF00004">
    <property type="entry name" value="AAA"/>
    <property type="match status" value="1"/>
</dbReference>
<evidence type="ECO:0000259" key="5">
    <source>
        <dbReference type="Pfam" id="PF00004"/>
    </source>
</evidence>
<accession>A0AAD5ZBH9</accession>
<evidence type="ECO:0000313" key="8">
    <source>
        <dbReference type="EMBL" id="KAJ3690335.1"/>
    </source>
</evidence>